<feature type="transmembrane region" description="Helical" evidence="8">
    <location>
        <begin position="498"/>
        <end position="520"/>
    </location>
</feature>
<keyword evidence="2" id="KW-1003">Cell membrane</keyword>
<feature type="transmembrane region" description="Helical" evidence="8">
    <location>
        <begin position="93"/>
        <end position="117"/>
    </location>
</feature>
<feature type="transmembrane region" description="Helical" evidence="8">
    <location>
        <begin position="242"/>
        <end position="263"/>
    </location>
</feature>
<evidence type="ECO:0000256" key="4">
    <source>
        <dbReference type="ARBA" id="ARBA00022960"/>
    </source>
</evidence>
<feature type="transmembrane region" description="Helical" evidence="8">
    <location>
        <begin position="155"/>
        <end position="176"/>
    </location>
</feature>
<dbReference type="InterPro" id="IPR004268">
    <property type="entry name" value="MurJ"/>
</dbReference>
<evidence type="ECO:0000313" key="10">
    <source>
        <dbReference type="Proteomes" id="UP001652432"/>
    </source>
</evidence>
<feature type="transmembrane region" description="Helical" evidence="8">
    <location>
        <begin position="471"/>
        <end position="492"/>
    </location>
</feature>
<evidence type="ECO:0000256" key="2">
    <source>
        <dbReference type="ARBA" id="ARBA00022475"/>
    </source>
</evidence>
<feature type="transmembrane region" description="Helical" evidence="8">
    <location>
        <begin position="404"/>
        <end position="425"/>
    </location>
</feature>
<feature type="transmembrane region" description="Helical" evidence="8">
    <location>
        <begin position="12"/>
        <end position="31"/>
    </location>
</feature>
<dbReference type="EMBL" id="JAOQKJ010000004">
    <property type="protein sequence ID" value="MCU6744052.1"/>
    <property type="molecule type" value="Genomic_DNA"/>
</dbReference>
<dbReference type="CDD" id="cd13124">
    <property type="entry name" value="MATE_SpoVB_like"/>
    <property type="match status" value="1"/>
</dbReference>
<keyword evidence="5" id="KW-0573">Peptidoglycan synthesis</keyword>
<keyword evidence="4" id="KW-0133">Cell shape</keyword>
<sequence length="546" mass="59025">MPNKKQSQGLIMQAGILAAAGIIVRIIGLLYNSPMTAILGDEGIGYYNTAYYAYTIVLLISSYSIPSAISKVIAQKLAVKEYRNAHRIFQCAFIYVLVVGSVASLFVFFGAGLLVQIEAAIPALRVLAPTIFLSGILGVLRGYFQAHKSMVQTSVSQIVEQILNAVFSILMAYLLLQATGGTQSENGLAYGAAGGAIGTGIGVLAALLFMVWLYLVNRPFLKRRILHDTGHKEESYQEIFKMIIMVVTPFILSTFIYNANTFINQTLYQKLMMDLHGLTDAGVAAHTGIVGKAVKVSNIPIALSSAMASALIPGISGEYAKKNLKETRNQVARAVKATMLISIPAAVGMGVLAKPVMLVLYPQKASIDLSSSLLMVLSVSVIFYAVSTLSNAVLQSIGRLNSPVINAAIALVLQTAGLAAMIIFLDESYGPYYYVVTIILYAFLMCVLNGAALRKHLRYKQEIGRTFVRPVLASAVMGAAAFFIYQGIYLLLHSNLVSLFVAVVLAAAIYFVMILLLGAVTEDEMKMLPKGYLLVKIARKTRLLRS</sequence>
<evidence type="ECO:0000313" key="9">
    <source>
        <dbReference type="EMBL" id="MCU6744052.1"/>
    </source>
</evidence>
<name>A0ABT2T1F0_9FIRM</name>
<dbReference type="Pfam" id="PF03023">
    <property type="entry name" value="MurJ"/>
    <property type="match status" value="1"/>
</dbReference>
<feature type="transmembrane region" description="Helical" evidence="8">
    <location>
        <begin position="51"/>
        <end position="73"/>
    </location>
</feature>
<evidence type="ECO:0000256" key="8">
    <source>
        <dbReference type="SAM" id="Phobius"/>
    </source>
</evidence>
<reference evidence="9 10" key="1">
    <citation type="journal article" date="2021" name="ISME Commun">
        <title>Automated analysis of genomic sequences facilitates high-throughput and comprehensive description of bacteria.</title>
        <authorList>
            <person name="Hitch T.C.A."/>
        </authorList>
    </citation>
    <scope>NUCLEOTIDE SEQUENCE [LARGE SCALE GENOMIC DNA]</scope>
    <source>
        <strain evidence="9 10">Sanger_18</strain>
    </source>
</reference>
<feature type="transmembrane region" description="Helical" evidence="8">
    <location>
        <begin position="123"/>
        <end position="143"/>
    </location>
</feature>
<comment type="subcellular location">
    <subcellularLocation>
        <location evidence="1">Cell membrane</location>
        <topology evidence="1">Multi-pass membrane protein</topology>
    </subcellularLocation>
</comment>
<dbReference type="PANTHER" id="PTHR30250">
    <property type="entry name" value="PST FAMILY PREDICTED COLANIC ACID TRANSPORTER"/>
    <property type="match status" value="1"/>
</dbReference>
<comment type="caution">
    <text evidence="9">The sequence shown here is derived from an EMBL/GenBank/DDBJ whole genome shotgun (WGS) entry which is preliminary data.</text>
</comment>
<evidence type="ECO:0000256" key="1">
    <source>
        <dbReference type="ARBA" id="ARBA00004651"/>
    </source>
</evidence>
<gene>
    <name evidence="9" type="ORF">OCV77_06005</name>
</gene>
<keyword evidence="7 8" id="KW-0472">Membrane</keyword>
<feature type="transmembrane region" description="Helical" evidence="8">
    <location>
        <begin position="337"/>
        <end position="361"/>
    </location>
</feature>
<feature type="transmembrane region" description="Helical" evidence="8">
    <location>
        <begin position="431"/>
        <end position="451"/>
    </location>
</feature>
<dbReference type="PIRSF" id="PIRSF038958">
    <property type="entry name" value="PG_synth_SpoVB"/>
    <property type="match status" value="1"/>
</dbReference>
<organism evidence="9 10">
    <name type="scientific">Suilimivivens aceti</name>
    <dbReference type="NCBI Taxonomy" id="2981774"/>
    <lineage>
        <taxon>Bacteria</taxon>
        <taxon>Bacillati</taxon>
        <taxon>Bacillota</taxon>
        <taxon>Clostridia</taxon>
        <taxon>Lachnospirales</taxon>
        <taxon>Lachnospiraceae</taxon>
        <taxon>Suilimivivens</taxon>
    </lineage>
</organism>
<dbReference type="InterPro" id="IPR050833">
    <property type="entry name" value="Poly_Biosynth_Transport"/>
</dbReference>
<feature type="transmembrane region" description="Helical" evidence="8">
    <location>
        <begin position="188"/>
        <end position="215"/>
    </location>
</feature>
<keyword evidence="6 8" id="KW-1133">Transmembrane helix</keyword>
<proteinExistence type="predicted"/>
<dbReference type="PANTHER" id="PTHR30250:SF21">
    <property type="entry name" value="LIPID II FLIPPASE MURJ"/>
    <property type="match status" value="1"/>
</dbReference>
<evidence type="ECO:0000256" key="7">
    <source>
        <dbReference type="ARBA" id="ARBA00023136"/>
    </source>
</evidence>
<accession>A0ABT2T1F0</accession>
<evidence type="ECO:0000256" key="5">
    <source>
        <dbReference type="ARBA" id="ARBA00022984"/>
    </source>
</evidence>
<evidence type="ECO:0000256" key="6">
    <source>
        <dbReference type="ARBA" id="ARBA00022989"/>
    </source>
</evidence>
<protein>
    <submittedName>
        <fullName evidence="9">Polysaccharide biosynthesis protein</fullName>
    </submittedName>
</protein>
<dbReference type="Proteomes" id="UP001652432">
    <property type="component" value="Unassembled WGS sequence"/>
</dbReference>
<dbReference type="InterPro" id="IPR024923">
    <property type="entry name" value="PG_synth_SpoVB"/>
</dbReference>
<evidence type="ECO:0000256" key="3">
    <source>
        <dbReference type="ARBA" id="ARBA00022692"/>
    </source>
</evidence>
<keyword evidence="10" id="KW-1185">Reference proteome</keyword>
<feature type="transmembrane region" description="Helical" evidence="8">
    <location>
        <begin position="373"/>
        <end position="392"/>
    </location>
</feature>
<feature type="transmembrane region" description="Helical" evidence="8">
    <location>
        <begin position="299"/>
        <end position="316"/>
    </location>
</feature>
<dbReference type="RefSeq" id="WP_262574044.1">
    <property type="nucleotide sequence ID" value="NZ_JAOQKJ010000004.1"/>
</dbReference>
<keyword evidence="3 8" id="KW-0812">Transmembrane</keyword>